<evidence type="ECO:0000313" key="4">
    <source>
        <dbReference type="Proteomes" id="UP000531594"/>
    </source>
</evidence>
<reference evidence="3 4" key="1">
    <citation type="submission" date="2020-08" db="EMBL/GenBank/DDBJ databases">
        <title>Genomic Encyclopedia of Type Strains, Phase IV (KMG-IV): sequencing the most valuable type-strain genomes for metagenomic binning, comparative biology and taxonomic classification.</title>
        <authorList>
            <person name="Goeker M."/>
        </authorList>
    </citation>
    <scope>NUCLEOTIDE SEQUENCE [LARGE SCALE GENOMIC DNA]</scope>
    <source>
        <strain evidence="3 4">DSM 5391</strain>
    </source>
</reference>
<dbReference type="EMBL" id="JACHGK010000006">
    <property type="protein sequence ID" value="MBB6445507.1"/>
    <property type="molecule type" value="Genomic_DNA"/>
</dbReference>
<organism evidence="3 4">
    <name type="scientific">Bacillus benzoevorans</name>
    <dbReference type="NCBI Taxonomy" id="1456"/>
    <lineage>
        <taxon>Bacteria</taxon>
        <taxon>Bacillati</taxon>
        <taxon>Bacillota</taxon>
        <taxon>Bacilli</taxon>
        <taxon>Bacillales</taxon>
        <taxon>Bacillaceae</taxon>
        <taxon>Bacillus</taxon>
    </lineage>
</organism>
<feature type="signal peptide" evidence="1">
    <location>
        <begin position="1"/>
        <end position="22"/>
    </location>
</feature>
<gene>
    <name evidence="3" type="ORF">HNR53_002126</name>
</gene>
<dbReference type="AlphaFoldDB" id="A0A7X0HRB1"/>
<keyword evidence="1" id="KW-0732">Signal</keyword>
<keyword evidence="4" id="KW-1185">Reference proteome</keyword>
<comment type="caution">
    <text evidence="3">The sequence shown here is derived from an EMBL/GenBank/DDBJ whole genome shotgun (WGS) entry which is preliminary data.</text>
</comment>
<dbReference type="RefSeq" id="WP_184525602.1">
    <property type="nucleotide sequence ID" value="NZ_JACHGK010000006.1"/>
</dbReference>
<dbReference type="Proteomes" id="UP000531594">
    <property type="component" value="Unassembled WGS sequence"/>
</dbReference>
<evidence type="ECO:0000259" key="2">
    <source>
        <dbReference type="Pfam" id="PF13115"/>
    </source>
</evidence>
<protein>
    <recommendedName>
        <fullName evidence="2">YtkA-like domain-containing protein</fullName>
    </recommendedName>
</protein>
<accession>A0A7X0HRB1</accession>
<dbReference type="InterPro" id="IPR032693">
    <property type="entry name" value="YtkA-like_dom"/>
</dbReference>
<proteinExistence type="predicted"/>
<dbReference type="PROSITE" id="PS51257">
    <property type="entry name" value="PROKAR_LIPOPROTEIN"/>
    <property type="match status" value="1"/>
</dbReference>
<sequence>MKKLFSISLMALLILLAGCGGKPDYDVEINQPFVYKQDQPSTLEVAIKENGKTATGLKVHAKMDMLNMDHGTQEVDLEETTDGFYSGDVELSMAGKWEIVFTIDKDGKKAEEVLEYEVKESKGVATVNGELITHEDIKFYRFINKLHIAIGKEENKQKLQGKELEQANAYLDSQEKQIENQNTLLTQIIRLRAIALLGEEKGYKAEEAEVKAEIDKVHADYEKYDVAKQMILEYGVEDFWTKQEQQYKLIVLSQKVQNDVISKVKKENPNVNEQEIQFLAQKQYEELLVSQVNSLDIKIL</sequence>
<evidence type="ECO:0000256" key="1">
    <source>
        <dbReference type="SAM" id="SignalP"/>
    </source>
</evidence>
<feature type="domain" description="YtkA-like" evidence="2">
    <location>
        <begin position="24"/>
        <end position="99"/>
    </location>
</feature>
<name>A0A7X0HRB1_9BACI</name>
<feature type="chain" id="PRO_5038425715" description="YtkA-like domain-containing protein" evidence="1">
    <location>
        <begin position="23"/>
        <end position="300"/>
    </location>
</feature>
<evidence type="ECO:0000313" key="3">
    <source>
        <dbReference type="EMBL" id="MBB6445507.1"/>
    </source>
</evidence>
<dbReference type="Pfam" id="PF13115">
    <property type="entry name" value="YtkA"/>
    <property type="match status" value="1"/>
</dbReference>